<gene>
    <name evidence="1" type="ORF">GA0061070_1009100</name>
</gene>
<dbReference type="RefSeq" id="WP_167353542.1">
    <property type="nucleotide sequence ID" value="NZ_FMBC01000009.1"/>
</dbReference>
<dbReference type="EMBL" id="FMBC01000009">
    <property type="protein sequence ID" value="SCC12686.1"/>
    <property type="molecule type" value="Genomic_DNA"/>
</dbReference>
<accession>A0A1C4C0K5</accession>
<dbReference type="Proteomes" id="UP000198515">
    <property type="component" value="Unassembled WGS sequence"/>
</dbReference>
<keyword evidence="2" id="KW-1185">Reference proteome</keyword>
<evidence type="ECO:0000313" key="1">
    <source>
        <dbReference type="EMBL" id="SCC12686.1"/>
    </source>
</evidence>
<organism evidence="1 2">
    <name type="scientific">Kosakonia oryziphila</name>
    <dbReference type="NCBI Taxonomy" id="1005667"/>
    <lineage>
        <taxon>Bacteria</taxon>
        <taxon>Pseudomonadati</taxon>
        <taxon>Pseudomonadota</taxon>
        <taxon>Gammaproteobacteria</taxon>
        <taxon>Enterobacterales</taxon>
        <taxon>Enterobacteriaceae</taxon>
        <taxon>Kosakonia</taxon>
    </lineage>
</organism>
<dbReference type="AlphaFoldDB" id="A0A1C4C0K5"/>
<reference evidence="2" key="1">
    <citation type="submission" date="2016-08" db="EMBL/GenBank/DDBJ databases">
        <authorList>
            <person name="Varghese N."/>
            <person name="Submissions Spin"/>
        </authorList>
    </citation>
    <scope>NUCLEOTIDE SEQUENCE [LARGE SCALE GENOMIC DNA]</scope>
    <source>
        <strain evidence="2">REICA_142</strain>
    </source>
</reference>
<sequence>MNAKVSFKIMLAAAGAIDGACPIELLPLRYFLLKVNGHLRLYLPGDGAI</sequence>
<protein>
    <submittedName>
        <fullName evidence="1">Uncharacterized protein</fullName>
    </submittedName>
</protein>
<evidence type="ECO:0000313" key="2">
    <source>
        <dbReference type="Proteomes" id="UP000198515"/>
    </source>
</evidence>
<name>A0A1C4C0K5_9ENTR</name>
<proteinExistence type="predicted"/>